<evidence type="ECO:0000313" key="13">
    <source>
        <dbReference type="EMBL" id="MCB5225562.1"/>
    </source>
</evidence>
<evidence type="ECO:0000256" key="7">
    <source>
        <dbReference type="ARBA" id="ARBA00022723"/>
    </source>
</evidence>
<evidence type="ECO:0000256" key="8">
    <source>
        <dbReference type="ARBA" id="ARBA00022827"/>
    </source>
</evidence>
<dbReference type="Gene3D" id="3.10.520.10">
    <property type="entry name" value="ApbE-like domains"/>
    <property type="match status" value="1"/>
</dbReference>
<sequence>MRVIPTHLRALFYLWLLSGLWPTFAEAEWQRQPFQTMGTQAYVEFWTDDNSQGPLLISAVQNEFERINQLMSPYLESSELSLLNRDASQQAVTISEEFYQLLQQAEQLAELSAGAFDISFASVGFSYDYRQHVKPSIEDLAAQRSLINYQHIQLLANNQVRFAKAGVKIDLGGIAKGYAVERSIALLAQAGIQHALVTAGGDTRLLGDKRGRPWLVAIKHPRKSDDIVAQLPLINSAISTSGDYERFFIEDGVRYHHILDPKSGTSPSGLMSVTVLGPDTTRTDALSTTLFVLGLERGMALIEQQADYEAIFISSEHQLYFSSGLAR</sequence>
<evidence type="ECO:0000256" key="3">
    <source>
        <dbReference type="ARBA" id="ARBA00011955"/>
    </source>
</evidence>
<proteinExistence type="inferred from homology"/>
<dbReference type="Proteomes" id="UP000633814">
    <property type="component" value="Unassembled WGS sequence"/>
</dbReference>
<reference evidence="13 14" key="1">
    <citation type="submission" date="2021-10" db="EMBL/GenBank/DDBJ databases">
        <title>Alishewanella koreense sp. nov. isolated from seawater of southwestern coast in South Korea and the proposal for the reclassification of Rheinheimera perlucida and Rheinheimera tuosuensis as Arsukibacterium perlucida and Arsukibacterium tuosuensis.</title>
        <authorList>
            <person name="Kim K.H."/>
            <person name="Ruan W."/>
            <person name="Kim K.R."/>
            <person name="Baek J.H."/>
            <person name="Jeon C.O."/>
        </authorList>
    </citation>
    <scope>NUCLEOTIDE SEQUENCE [LARGE SCALE GENOMIC DNA]</scope>
    <source>
        <strain evidence="13 14">16-MA</strain>
    </source>
</reference>
<name>A0ABS8BZS6_9ALTE</name>
<dbReference type="PIRSF" id="PIRSF006268">
    <property type="entry name" value="ApbE"/>
    <property type="match status" value="1"/>
</dbReference>
<comment type="caution">
    <text evidence="13">The sequence shown here is derived from an EMBL/GenBank/DDBJ whole genome shotgun (WGS) entry which is preliminary data.</text>
</comment>
<evidence type="ECO:0000256" key="11">
    <source>
        <dbReference type="ARBA" id="ARBA00048540"/>
    </source>
</evidence>
<keyword evidence="9 12" id="KW-0460">Magnesium</keyword>
<evidence type="ECO:0000256" key="6">
    <source>
        <dbReference type="ARBA" id="ARBA00022679"/>
    </source>
</evidence>
<accession>A0ABS8BZS6</accession>
<dbReference type="InterPro" id="IPR003374">
    <property type="entry name" value="ApbE-like_sf"/>
</dbReference>
<comment type="catalytic activity">
    <reaction evidence="11 12">
        <text>L-threonyl-[protein] + FAD = FMN-L-threonyl-[protein] + AMP + H(+)</text>
        <dbReference type="Rhea" id="RHEA:36847"/>
        <dbReference type="Rhea" id="RHEA-COMP:11060"/>
        <dbReference type="Rhea" id="RHEA-COMP:11061"/>
        <dbReference type="ChEBI" id="CHEBI:15378"/>
        <dbReference type="ChEBI" id="CHEBI:30013"/>
        <dbReference type="ChEBI" id="CHEBI:57692"/>
        <dbReference type="ChEBI" id="CHEBI:74257"/>
        <dbReference type="ChEBI" id="CHEBI:456215"/>
        <dbReference type="EC" id="2.7.1.180"/>
    </reaction>
</comment>
<evidence type="ECO:0000256" key="12">
    <source>
        <dbReference type="PIRNR" id="PIRNR006268"/>
    </source>
</evidence>
<dbReference type="PANTHER" id="PTHR30040:SF2">
    <property type="entry name" value="FAD:PROTEIN FMN TRANSFERASE"/>
    <property type="match status" value="1"/>
</dbReference>
<evidence type="ECO:0000256" key="2">
    <source>
        <dbReference type="ARBA" id="ARBA00008282"/>
    </source>
</evidence>
<keyword evidence="14" id="KW-1185">Reference proteome</keyword>
<dbReference type="Pfam" id="PF02424">
    <property type="entry name" value="ApbE"/>
    <property type="match status" value="1"/>
</dbReference>
<evidence type="ECO:0000256" key="5">
    <source>
        <dbReference type="ARBA" id="ARBA00022630"/>
    </source>
</evidence>
<gene>
    <name evidence="13" type="ORF">JAO78_001840</name>
</gene>
<protein>
    <recommendedName>
        <fullName evidence="4 12">FAD:protein FMN transferase</fullName>
        <ecNumber evidence="3 12">2.7.1.180</ecNumber>
    </recommendedName>
    <alternativeName>
        <fullName evidence="10 12">Flavin transferase</fullName>
    </alternativeName>
</protein>
<dbReference type="GO" id="GO:0016740">
    <property type="term" value="F:transferase activity"/>
    <property type="evidence" value="ECO:0007669"/>
    <property type="project" value="UniProtKB-KW"/>
</dbReference>
<evidence type="ECO:0000256" key="10">
    <source>
        <dbReference type="ARBA" id="ARBA00031306"/>
    </source>
</evidence>
<dbReference type="EC" id="2.7.1.180" evidence="3 12"/>
<comment type="cofactor">
    <cofactor evidence="1">
        <name>Mg(2+)</name>
        <dbReference type="ChEBI" id="CHEBI:18420"/>
    </cofactor>
</comment>
<dbReference type="RefSeq" id="WP_226749651.1">
    <property type="nucleotide sequence ID" value="NZ_JAEINI020000001.1"/>
</dbReference>
<comment type="similarity">
    <text evidence="2 12">Belongs to the ApbE family.</text>
</comment>
<evidence type="ECO:0000256" key="4">
    <source>
        <dbReference type="ARBA" id="ARBA00016337"/>
    </source>
</evidence>
<dbReference type="InterPro" id="IPR024932">
    <property type="entry name" value="ApbE"/>
</dbReference>
<keyword evidence="8 12" id="KW-0274">FAD</keyword>
<keyword evidence="6 12" id="KW-0808">Transferase</keyword>
<dbReference type="PANTHER" id="PTHR30040">
    <property type="entry name" value="THIAMINE BIOSYNTHESIS LIPOPROTEIN APBE"/>
    <property type="match status" value="1"/>
</dbReference>
<dbReference type="SUPFAM" id="SSF143631">
    <property type="entry name" value="ApbE-like"/>
    <property type="match status" value="1"/>
</dbReference>
<evidence type="ECO:0000313" key="14">
    <source>
        <dbReference type="Proteomes" id="UP000633814"/>
    </source>
</evidence>
<organism evidence="13 14">
    <name type="scientific">Alishewanella maricola</name>
    <dbReference type="NCBI Taxonomy" id="2795740"/>
    <lineage>
        <taxon>Bacteria</taxon>
        <taxon>Pseudomonadati</taxon>
        <taxon>Pseudomonadota</taxon>
        <taxon>Gammaproteobacteria</taxon>
        <taxon>Alteromonadales</taxon>
        <taxon>Alteromonadaceae</taxon>
        <taxon>Alishewanella</taxon>
    </lineage>
</organism>
<evidence type="ECO:0000256" key="1">
    <source>
        <dbReference type="ARBA" id="ARBA00001946"/>
    </source>
</evidence>
<keyword evidence="7 12" id="KW-0479">Metal-binding</keyword>
<dbReference type="EMBL" id="JAEINI020000001">
    <property type="protein sequence ID" value="MCB5225562.1"/>
    <property type="molecule type" value="Genomic_DNA"/>
</dbReference>
<keyword evidence="5 12" id="KW-0285">Flavoprotein</keyword>
<evidence type="ECO:0000256" key="9">
    <source>
        <dbReference type="ARBA" id="ARBA00022842"/>
    </source>
</evidence>